<dbReference type="SUPFAM" id="SSF53098">
    <property type="entry name" value="Ribonuclease H-like"/>
    <property type="match status" value="1"/>
</dbReference>
<evidence type="ECO:0000256" key="10">
    <source>
        <dbReference type="ARBA" id="ARBA00023125"/>
    </source>
</evidence>
<dbReference type="Gene3D" id="1.20.1280.70">
    <property type="entry name" value="Exonuclease ExoI, domain 3"/>
    <property type="match status" value="1"/>
</dbReference>
<gene>
    <name evidence="18" type="ORF">SPIROBIBN47_240037</name>
</gene>
<keyword evidence="9 15" id="KW-0460">Magnesium</keyword>
<dbReference type="FunFam" id="3.30.420.10:FF:000033">
    <property type="entry name" value="Exodeoxyribonuclease I"/>
    <property type="match status" value="1"/>
</dbReference>
<name>A0A3P3XI58_9SPIR</name>
<dbReference type="Pfam" id="PF08411">
    <property type="entry name" value="ExoI_SH3"/>
    <property type="match status" value="1"/>
</dbReference>
<keyword evidence="5 15" id="KW-0479">Metal-binding</keyword>
<protein>
    <recommendedName>
        <fullName evidence="3">Exodeoxyribonuclease I</fullName>
        <ecNumber evidence="2">3.1.11.1</ecNumber>
    </recommendedName>
    <alternativeName>
        <fullName evidence="12">DNA deoxyribophosphodiesterase</fullName>
    </alternativeName>
</protein>
<dbReference type="InterPro" id="IPR036397">
    <property type="entry name" value="RNaseH_sf"/>
</dbReference>
<dbReference type="GO" id="GO:0006281">
    <property type="term" value="P:DNA repair"/>
    <property type="evidence" value="ECO:0007669"/>
    <property type="project" value="UniProtKB-KW"/>
</dbReference>
<evidence type="ECO:0000313" key="18">
    <source>
        <dbReference type="EMBL" id="SLM12273.1"/>
    </source>
</evidence>
<proteinExistence type="predicted"/>
<feature type="binding site" evidence="14">
    <location>
        <position position="11"/>
    </location>
    <ligand>
        <name>substrate</name>
    </ligand>
</feature>
<evidence type="ECO:0000256" key="15">
    <source>
        <dbReference type="PIRSR" id="PIRSR000977-2"/>
    </source>
</evidence>
<dbReference type="Pfam" id="PF00929">
    <property type="entry name" value="RNase_T"/>
    <property type="match status" value="1"/>
</dbReference>
<evidence type="ECO:0000256" key="5">
    <source>
        <dbReference type="ARBA" id="ARBA00022723"/>
    </source>
</evidence>
<dbReference type="InterPro" id="IPR038649">
    <property type="entry name" value="EXOI_SH3_sf"/>
</dbReference>
<evidence type="ECO:0000256" key="7">
    <source>
        <dbReference type="ARBA" id="ARBA00022801"/>
    </source>
</evidence>
<dbReference type="PROSITE" id="PS51785">
    <property type="entry name" value="EXOI_C"/>
    <property type="match status" value="1"/>
</dbReference>
<dbReference type="CDD" id="cd06138">
    <property type="entry name" value="ExoI_N"/>
    <property type="match status" value="1"/>
</dbReference>
<comment type="catalytic activity">
    <reaction evidence="1">
        <text>Exonucleolytic cleavage in the 3'- to 5'-direction to yield nucleoside 5'-phosphates.</text>
        <dbReference type="EC" id="3.1.11.1"/>
    </reaction>
</comment>
<feature type="binding site" evidence="14">
    <location>
        <position position="159"/>
    </location>
    <ligand>
        <name>substrate</name>
    </ligand>
</feature>
<evidence type="ECO:0000256" key="1">
    <source>
        <dbReference type="ARBA" id="ARBA00000563"/>
    </source>
</evidence>
<dbReference type="GO" id="GO:0008310">
    <property type="term" value="F:single-stranded DNA 3'-5' DNA exonuclease activity"/>
    <property type="evidence" value="ECO:0007669"/>
    <property type="project" value="UniProtKB-EC"/>
</dbReference>
<feature type="binding site" evidence="15">
    <location>
        <position position="11"/>
    </location>
    <ligand>
        <name>Mg(2+)</name>
        <dbReference type="ChEBI" id="CHEBI:18420"/>
        <label>2</label>
    </ligand>
</feature>
<evidence type="ECO:0000256" key="8">
    <source>
        <dbReference type="ARBA" id="ARBA00022839"/>
    </source>
</evidence>
<dbReference type="AlphaFoldDB" id="A0A3P3XI58"/>
<dbReference type="PIRSF" id="PIRSF000977">
    <property type="entry name" value="Exodeoxyribonuclease_I"/>
    <property type="match status" value="1"/>
</dbReference>
<organism evidence="18">
    <name type="scientific">uncultured spirochete</name>
    <dbReference type="NCBI Taxonomy" id="156406"/>
    <lineage>
        <taxon>Bacteria</taxon>
        <taxon>Pseudomonadati</taxon>
        <taxon>Spirochaetota</taxon>
        <taxon>Spirochaetia</taxon>
        <taxon>Spirochaetales</taxon>
        <taxon>environmental samples</taxon>
    </lineage>
</organism>
<dbReference type="PROSITE" id="PS51784">
    <property type="entry name" value="EXOI_SH3"/>
    <property type="match status" value="1"/>
</dbReference>
<evidence type="ECO:0000256" key="12">
    <source>
        <dbReference type="ARBA" id="ARBA00031220"/>
    </source>
</evidence>
<evidence type="ECO:0000256" key="6">
    <source>
        <dbReference type="ARBA" id="ARBA00022763"/>
    </source>
</evidence>
<dbReference type="InterPro" id="IPR058561">
    <property type="entry name" value="Exonuc_1_C"/>
</dbReference>
<dbReference type="InterPro" id="IPR023607">
    <property type="entry name" value="Exodeoxyribonuclease_I"/>
</dbReference>
<dbReference type="GO" id="GO:0003677">
    <property type="term" value="F:DNA binding"/>
    <property type="evidence" value="ECO:0007669"/>
    <property type="project" value="UniProtKB-KW"/>
</dbReference>
<keyword evidence="7" id="KW-0378">Hydrolase</keyword>
<evidence type="ECO:0000256" key="4">
    <source>
        <dbReference type="ARBA" id="ARBA00022722"/>
    </source>
</evidence>
<comment type="subunit">
    <text evidence="13">Monomer. Interacts with ssb (via C-terminus); this interaction stimulates the exonuclease activity by recruiting the enzyme to its substrate.</text>
</comment>
<feature type="domain" description="ExoI SH3-like" evidence="16">
    <location>
        <begin position="196"/>
        <end position="351"/>
    </location>
</feature>
<dbReference type="InterPro" id="IPR012337">
    <property type="entry name" value="RNaseH-like_sf"/>
</dbReference>
<dbReference type="InterPro" id="IPR013520">
    <property type="entry name" value="Ribonucl_H"/>
</dbReference>
<evidence type="ECO:0000256" key="9">
    <source>
        <dbReference type="ARBA" id="ARBA00022842"/>
    </source>
</evidence>
<evidence type="ECO:0000256" key="13">
    <source>
        <dbReference type="ARBA" id="ARBA00046792"/>
    </source>
</evidence>
<dbReference type="Gene3D" id="3.30.1520.20">
    <property type="entry name" value="Exonuclease ExoI, domain 2"/>
    <property type="match status" value="1"/>
</dbReference>
<dbReference type="SMART" id="SM00479">
    <property type="entry name" value="EXOIII"/>
    <property type="match status" value="1"/>
</dbReference>
<keyword evidence="6" id="KW-0227">DNA damage</keyword>
<evidence type="ECO:0000256" key="3">
    <source>
        <dbReference type="ARBA" id="ARBA00019900"/>
    </source>
</evidence>
<dbReference type="GO" id="GO:0046872">
    <property type="term" value="F:metal ion binding"/>
    <property type="evidence" value="ECO:0007669"/>
    <property type="project" value="UniProtKB-KW"/>
</dbReference>
<sequence>MPATMLWYDLETFGRDPQHDRIAQCALIRTNEALEEIADPIVLYCRLPPDYLPDPEACYIHGITPQEAERKGISEYEFALRIMHEMAVPNTTVVGYNSIQFDDEFIRRLFYRNLLDPYVREWKNDNSRWDIINLMRAVHDLKHEGFEWPVNGDGNPSFRLEELAKANNIAHETAHDALFDVRATIGLAKKVQHTYPRLYEWYYHHRRRENLAPLVNLSLREHMLVHTSQLYTRPNGCTTVIAPLGLVEADRHALVAYDLRFKPEPFAQMSEDELRDLLFTERLEGATGPQRPPITMIRLNSCPYLAPVKALTKDSSKRLGIDIEQCRQNLRELEAVPGLKERLIAAYRHEKKTSEELDPEYALYGGGFYPDEDRKELERFHEVLREQGPHAAKNEFLRITYRDQRIPTLMGRLLARNFPETLTAEQHVSWRKHASGWVQLPLEKGATALADYAQLEAQIAQMREDDPRKPIARALLDWKAHIEDFIRER</sequence>
<dbReference type="Gene3D" id="3.30.420.10">
    <property type="entry name" value="Ribonuclease H-like superfamily/Ribonuclease H"/>
    <property type="match status" value="1"/>
</dbReference>
<dbReference type="Pfam" id="PF26016">
    <property type="entry name" value="ExoI_C"/>
    <property type="match status" value="1"/>
</dbReference>
<dbReference type="NCBIfam" id="NF008746">
    <property type="entry name" value="PRK11779.1"/>
    <property type="match status" value="1"/>
</dbReference>
<keyword evidence="10" id="KW-0238">DNA-binding</keyword>
<evidence type="ECO:0000256" key="14">
    <source>
        <dbReference type="PIRSR" id="PIRSR000977-1"/>
    </source>
</evidence>
<evidence type="ECO:0000259" key="16">
    <source>
        <dbReference type="PROSITE" id="PS51784"/>
    </source>
</evidence>
<reference evidence="18" key="1">
    <citation type="submission" date="2017-02" db="EMBL/GenBank/DDBJ databases">
        <authorList>
            <person name="Regsiter A."/>
            <person name="William W."/>
        </authorList>
    </citation>
    <scope>NUCLEOTIDE SEQUENCE</scope>
    <source>
        <strain evidence="18">Bib</strain>
    </source>
</reference>
<dbReference type="InterPro" id="IPR034747">
    <property type="entry name" value="EXOI_SH3"/>
</dbReference>
<keyword evidence="8 18" id="KW-0269">Exonuclease</keyword>
<dbReference type="EC" id="3.1.11.1" evidence="2"/>
<evidence type="ECO:0000256" key="2">
    <source>
        <dbReference type="ARBA" id="ARBA00012108"/>
    </source>
</evidence>
<evidence type="ECO:0000259" key="17">
    <source>
        <dbReference type="PROSITE" id="PS51785"/>
    </source>
</evidence>
<comment type="cofactor">
    <cofactor evidence="15">
        <name>Mg(2+)</name>
        <dbReference type="ChEBI" id="CHEBI:18420"/>
    </cofactor>
    <text evidence="15">Binds 2 Mg(2+) ions per monomer.</text>
</comment>
<keyword evidence="4" id="KW-0540">Nuclease</keyword>
<dbReference type="InterPro" id="IPR013620">
    <property type="entry name" value="Exonuc_1_SH3"/>
</dbReference>
<feature type="binding site" evidence="15">
    <location>
        <position position="9"/>
    </location>
    <ligand>
        <name>Mg(2+)</name>
        <dbReference type="ChEBI" id="CHEBI:18420"/>
        <label>1</label>
    </ligand>
</feature>
<keyword evidence="11" id="KW-0234">DNA repair</keyword>
<evidence type="ECO:0000256" key="11">
    <source>
        <dbReference type="ARBA" id="ARBA00023204"/>
    </source>
</evidence>
<dbReference type="EMBL" id="FWDM01000017">
    <property type="protein sequence ID" value="SLM12273.1"/>
    <property type="molecule type" value="Genomic_DNA"/>
</dbReference>
<feature type="binding site" evidence="15">
    <location>
        <position position="180"/>
    </location>
    <ligand>
        <name>Mg(2+)</name>
        <dbReference type="ChEBI" id="CHEBI:18420"/>
        <label>2</label>
    </ligand>
</feature>
<feature type="domain" description="ExoI C-terminal" evidence="17">
    <location>
        <begin position="355"/>
        <end position="489"/>
    </location>
</feature>
<accession>A0A3P3XI58</accession>